<reference evidence="1" key="1">
    <citation type="submission" date="2020-02" db="EMBL/GenBank/DDBJ databases">
        <authorList>
            <person name="Meier V. D."/>
        </authorList>
    </citation>
    <scope>NUCLEOTIDE SEQUENCE</scope>
    <source>
        <strain evidence="1">AVDCRST_MAG62</strain>
    </source>
</reference>
<evidence type="ECO:0000313" key="1">
    <source>
        <dbReference type="EMBL" id="CAA9531642.1"/>
    </source>
</evidence>
<accession>A0A6J4TU20</accession>
<protein>
    <submittedName>
        <fullName evidence="1">Uncharacterized protein</fullName>
    </submittedName>
</protein>
<dbReference type="EMBL" id="CADCWB010000241">
    <property type="protein sequence ID" value="CAA9531642.1"/>
    <property type="molecule type" value="Genomic_DNA"/>
</dbReference>
<name>A0A6J4TU20_9SPHN</name>
<feature type="non-terminal residue" evidence="1">
    <location>
        <position position="1"/>
    </location>
</feature>
<gene>
    <name evidence="1" type="ORF">AVDCRST_MAG62-1936</name>
</gene>
<dbReference type="AlphaFoldDB" id="A0A6J4TU20"/>
<proteinExistence type="predicted"/>
<organism evidence="1">
    <name type="scientific">uncultured Sphingomonas sp</name>
    <dbReference type="NCBI Taxonomy" id="158754"/>
    <lineage>
        <taxon>Bacteria</taxon>
        <taxon>Pseudomonadati</taxon>
        <taxon>Pseudomonadota</taxon>
        <taxon>Alphaproteobacteria</taxon>
        <taxon>Sphingomonadales</taxon>
        <taxon>Sphingomonadaceae</taxon>
        <taxon>Sphingomonas</taxon>
        <taxon>environmental samples</taxon>
    </lineage>
</organism>
<sequence length="56" mass="6197">EQGSDLELRSCCAICPVGEHRSAARRSVRSRIRPGLSRRSNLCVCRLQGDEQAAEL</sequence>
<feature type="non-terminal residue" evidence="1">
    <location>
        <position position="56"/>
    </location>
</feature>